<evidence type="ECO:0000256" key="1">
    <source>
        <dbReference type="SAM" id="Phobius"/>
    </source>
</evidence>
<evidence type="ECO:0000313" key="3">
    <source>
        <dbReference type="Proteomes" id="UP000440578"/>
    </source>
</evidence>
<organism evidence="2 3">
    <name type="scientific">Amphibalanus amphitrite</name>
    <name type="common">Striped barnacle</name>
    <name type="synonym">Balanus amphitrite</name>
    <dbReference type="NCBI Taxonomy" id="1232801"/>
    <lineage>
        <taxon>Eukaryota</taxon>
        <taxon>Metazoa</taxon>
        <taxon>Ecdysozoa</taxon>
        <taxon>Arthropoda</taxon>
        <taxon>Crustacea</taxon>
        <taxon>Multicrustacea</taxon>
        <taxon>Cirripedia</taxon>
        <taxon>Thoracica</taxon>
        <taxon>Thoracicalcarea</taxon>
        <taxon>Balanomorpha</taxon>
        <taxon>Balanoidea</taxon>
        <taxon>Balanidae</taxon>
        <taxon>Amphibalaninae</taxon>
        <taxon>Amphibalanus</taxon>
    </lineage>
</organism>
<dbReference type="EMBL" id="VIIS01001583">
    <property type="protein sequence ID" value="KAF0296078.1"/>
    <property type="molecule type" value="Genomic_DNA"/>
</dbReference>
<reference evidence="2 3" key="1">
    <citation type="submission" date="2019-07" db="EMBL/GenBank/DDBJ databases">
        <title>Draft genome assembly of a fouling barnacle, Amphibalanus amphitrite (Darwin, 1854): The first reference genome for Thecostraca.</title>
        <authorList>
            <person name="Kim W."/>
        </authorList>
    </citation>
    <scope>NUCLEOTIDE SEQUENCE [LARGE SCALE GENOMIC DNA]</scope>
    <source>
        <strain evidence="2">SNU_AA5</strain>
        <tissue evidence="2">Soma without cirri and trophi</tissue>
    </source>
</reference>
<dbReference type="AlphaFoldDB" id="A0A6A4W257"/>
<accession>A0A6A4W257</accession>
<proteinExistence type="predicted"/>
<keyword evidence="1" id="KW-1133">Transmembrane helix</keyword>
<evidence type="ECO:0000313" key="2">
    <source>
        <dbReference type="EMBL" id="KAF0296078.1"/>
    </source>
</evidence>
<keyword evidence="1" id="KW-0812">Transmembrane</keyword>
<comment type="caution">
    <text evidence="2">The sequence shown here is derived from an EMBL/GenBank/DDBJ whole genome shotgun (WGS) entry which is preliminary data.</text>
</comment>
<protein>
    <submittedName>
        <fullName evidence="2">Uncharacterized protein</fullName>
    </submittedName>
</protein>
<feature type="transmembrane region" description="Helical" evidence="1">
    <location>
        <begin position="50"/>
        <end position="67"/>
    </location>
</feature>
<keyword evidence="1" id="KW-0472">Membrane</keyword>
<dbReference type="Proteomes" id="UP000440578">
    <property type="component" value="Unassembled WGS sequence"/>
</dbReference>
<name>A0A6A4W257_AMPAM</name>
<gene>
    <name evidence="2" type="ORF">FJT64_006463</name>
</gene>
<keyword evidence="3" id="KW-1185">Reference proteome</keyword>
<sequence>MFHDRWEAVPRLTMLDLRALLMATLLVALLGSGAAYDDFGPVMVSSAEKASGALLVVIAGLLAALRLL</sequence>